<dbReference type="Proteomes" id="UP000433050">
    <property type="component" value="Unassembled WGS sequence"/>
</dbReference>
<keyword evidence="1 2" id="KW-0413">Isomerase</keyword>
<dbReference type="InterPro" id="IPR026040">
    <property type="entry name" value="HyI-like"/>
</dbReference>
<dbReference type="SUPFAM" id="SSF51658">
    <property type="entry name" value="Xylose isomerase-like"/>
    <property type="match status" value="1"/>
</dbReference>
<dbReference type="RefSeq" id="WP_159599756.1">
    <property type="nucleotide sequence ID" value="NZ_CACSAS010000001.1"/>
</dbReference>
<dbReference type="FunFam" id="3.20.20.150:FF:000007">
    <property type="entry name" value="Hydroxypyruvate isomerase"/>
    <property type="match status" value="1"/>
</dbReference>
<dbReference type="Pfam" id="PF01261">
    <property type="entry name" value="AP_endonuc_2"/>
    <property type="match status" value="1"/>
</dbReference>
<evidence type="ECO:0000256" key="2">
    <source>
        <dbReference type="PIRNR" id="PIRNR006241"/>
    </source>
</evidence>
<dbReference type="GO" id="GO:0046487">
    <property type="term" value="P:glyoxylate metabolic process"/>
    <property type="evidence" value="ECO:0007669"/>
    <property type="project" value="TreeGrafter"/>
</dbReference>
<dbReference type="PANTHER" id="PTHR43489:SF6">
    <property type="entry name" value="HYDROXYPYRUVATE ISOMERASE-RELATED"/>
    <property type="match status" value="1"/>
</dbReference>
<evidence type="ECO:0000313" key="6">
    <source>
        <dbReference type="Proteomes" id="UP000433050"/>
    </source>
</evidence>
<proteinExistence type="inferred from homology"/>
<dbReference type="InterPro" id="IPR050417">
    <property type="entry name" value="Sugar_Epim/Isomerase"/>
</dbReference>
<evidence type="ECO:0000259" key="4">
    <source>
        <dbReference type="Pfam" id="PF01261"/>
    </source>
</evidence>
<dbReference type="AlphaFoldDB" id="A0A5S9PH31"/>
<reference evidence="5 6" key="1">
    <citation type="submission" date="2019-12" db="EMBL/GenBank/DDBJ databases">
        <authorList>
            <person name="Reyes-Prieto M."/>
        </authorList>
    </citation>
    <scope>NUCLEOTIDE SEQUENCE [LARGE SCALE GENOMIC DNA]</scope>
    <source>
        <strain evidence="5">HF14-78462</strain>
    </source>
</reference>
<dbReference type="PANTHER" id="PTHR43489">
    <property type="entry name" value="ISOMERASE"/>
    <property type="match status" value="1"/>
</dbReference>
<dbReference type="InterPro" id="IPR017643">
    <property type="entry name" value="Hydroxypyruvate_isomerase"/>
</dbReference>
<feature type="active site" description="Proton donor/acceptor" evidence="3">
    <location>
        <position position="143"/>
    </location>
</feature>
<evidence type="ECO:0000256" key="3">
    <source>
        <dbReference type="PIRSR" id="PIRSR006241-50"/>
    </source>
</evidence>
<dbReference type="NCBIfam" id="TIGR03234">
    <property type="entry name" value="OH-pyruv-isom"/>
    <property type="match status" value="1"/>
</dbReference>
<organism evidence="5 6">
    <name type="scientific">Starkeya nomas</name>
    <dbReference type="NCBI Taxonomy" id="2666134"/>
    <lineage>
        <taxon>Bacteria</taxon>
        <taxon>Pseudomonadati</taxon>
        <taxon>Pseudomonadota</taxon>
        <taxon>Alphaproteobacteria</taxon>
        <taxon>Hyphomicrobiales</taxon>
        <taxon>Xanthobacteraceae</taxon>
        <taxon>Starkeya</taxon>
    </lineage>
</organism>
<sequence>MPRFAANLTMLFNEVPFLDRFEKAAAAGFTGVEYLFPYDFPVEELVARLKANGLSQVLHNLPAGNWGGGERGIAILPDRVEEFRAGVGKAITYATALGCPQVNILAGIVPAGVDRAVLHKTFVENLKYAAPRIKDAGLKLLIEPINTRDIPGFFLNYTKQAKDIIEEVGSDNLFIQYDIYHMQIMEGDLARTIEANLPLIAHIQLADNPGRNEPGTGEINYEFLFRYLDSIGYAGWVGCEYKPKGDTEAGLGWLKALTGAA</sequence>
<dbReference type="Gene3D" id="3.20.20.150">
    <property type="entry name" value="Divalent-metal-dependent TIM barrel enzymes"/>
    <property type="match status" value="1"/>
</dbReference>
<name>A0A5S9PH31_9HYPH</name>
<feature type="active site" description="Proton donor/acceptor" evidence="3">
    <location>
        <position position="240"/>
    </location>
</feature>
<dbReference type="PIRSF" id="PIRSF006241">
    <property type="entry name" value="HyI"/>
    <property type="match status" value="1"/>
</dbReference>
<accession>A0A5S9PH31</accession>
<comment type="similarity">
    <text evidence="2">Belongs to the hyi family.</text>
</comment>
<dbReference type="EMBL" id="CACSAS010000001">
    <property type="protein sequence ID" value="CAA0103426.1"/>
    <property type="molecule type" value="Genomic_DNA"/>
</dbReference>
<keyword evidence="6" id="KW-1185">Reference proteome</keyword>
<keyword evidence="5" id="KW-0670">Pyruvate</keyword>
<feature type="domain" description="Xylose isomerase-like TIM barrel" evidence="4">
    <location>
        <begin position="21"/>
        <end position="256"/>
    </location>
</feature>
<evidence type="ECO:0000313" key="5">
    <source>
        <dbReference type="EMBL" id="CAA0103426.1"/>
    </source>
</evidence>
<dbReference type="GO" id="GO:0008903">
    <property type="term" value="F:hydroxypyruvate isomerase activity"/>
    <property type="evidence" value="ECO:0007669"/>
    <property type="project" value="UniProtKB-EC"/>
</dbReference>
<dbReference type="InterPro" id="IPR013022">
    <property type="entry name" value="Xyl_isomerase-like_TIM-brl"/>
</dbReference>
<gene>
    <name evidence="5" type="primary">hyi</name>
    <name evidence="5" type="ORF">STARVERO_03014</name>
</gene>
<protein>
    <submittedName>
        <fullName evidence="5">Hydroxypyruvate isomerase</fullName>
        <ecNumber evidence="5">5.3.1.22</ecNumber>
    </submittedName>
</protein>
<dbReference type="InterPro" id="IPR053398">
    <property type="entry name" value="HPT_OtnI_isomerases"/>
</dbReference>
<dbReference type="EC" id="5.3.1.22" evidence="5"/>
<dbReference type="NCBIfam" id="NF043033">
    <property type="entry name" value="OxoTetrIsom"/>
    <property type="match status" value="1"/>
</dbReference>
<evidence type="ECO:0000256" key="1">
    <source>
        <dbReference type="ARBA" id="ARBA00023235"/>
    </source>
</evidence>
<dbReference type="InterPro" id="IPR036237">
    <property type="entry name" value="Xyl_isomerase-like_sf"/>
</dbReference>